<dbReference type="InterPro" id="IPR002925">
    <property type="entry name" value="Dienelactn_hydro"/>
</dbReference>
<dbReference type="Pfam" id="PF01738">
    <property type="entry name" value="DLH"/>
    <property type="match status" value="1"/>
</dbReference>
<dbReference type="SUPFAM" id="SSF53474">
    <property type="entry name" value="alpha/beta-Hydrolases"/>
    <property type="match status" value="1"/>
</dbReference>
<accession>A0ABT9J2U1</accession>
<evidence type="ECO:0000259" key="1">
    <source>
        <dbReference type="Pfam" id="PF01738"/>
    </source>
</evidence>
<protein>
    <submittedName>
        <fullName evidence="2">Dienelactone hydrolase family protein</fullName>
    </submittedName>
</protein>
<gene>
    <name evidence="2" type="ORF">Q5Y73_16755</name>
</gene>
<dbReference type="PANTHER" id="PTHR46623:SF6">
    <property type="entry name" value="ALPHA_BETA-HYDROLASES SUPERFAMILY PROTEIN"/>
    <property type="match status" value="1"/>
</dbReference>
<dbReference type="Gene3D" id="3.40.50.1820">
    <property type="entry name" value="alpha/beta hydrolase"/>
    <property type="match status" value="1"/>
</dbReference>
<keyword evidence="2" id="KW-0378">Hydrolase</keyword>
<name>A0ABT9J2U1_9BACL</name>
<comment type="caution">
    <text evidence="2">The sequence shown here is derived from an EMBL/GenBank/DDBJ whole genome shotgun (WGS) entry which is preliminary data.</text>
</comment>
<evidence type="ECO:0000313" key="3">
    <source>
        <dbReference type="Proteomes" id="UP001231941"/>
    </source>
</evidence>
<evidence type="ECO:0000313" key="2">
    <source>
        <dbReference type="EMBL" id="MDP5275762.1"/>
    </source>
</evidence>
<organism evidence="2 3">
    <name type="scientific">Chengkuizengella axinellae</name>
    <dbReference type="NCBI Taxonomy" id="3064388"/>
    <lineage>
        <taxon>Bacteria</taxon>
        <taxon>Bacillati</taxon>
        <taxon>Bacillota</taxon>
        <taxon>Bacilli</taxon>
        <taxon>Bacillales</taxon>
        <taxon>Paenibacillaceae</taxon>
        <taxon>Chengkuizengella</taxon>
    </lineage>
</organism>
<dbReference type="GO" id="GO:0016787">
    <property type="term" value="F:hydrolase activity"/>
    <property type="evidence" value="ECO:0007669"/>
    <property type="project" value="UniProtKB-KW"/>
</dbReference>
<dbReference type="InterPro" id="IPR051049">
    <property type="entry name" value="Dienelactone_hydrolase-like"/>
</dbReference>
<feature type="domain" description="Dienelactone hydrolase" evidence="1">
    <location>
        <begin position="9"/>
        <end position="198"/>
    </location>
</feature>
<keyword evidence="3" id="KW-1185">Reference proteome</keyword>
<proteinExistence type="predicted"/>
<dbReference type="PANTHER" id="PTHR46623">
    <property type="entry name" value="CARBOXYMETHYLENEBUTENOLIDASE-RELATED"/>
    <property type="match status" value="1"/>
</dbReference>
<dbReference type="InterPro" id="IPR029058">
    <property type="entry name" value="AB_hydrolase_fold"/>
</dbReference>
<dbReference type="RefSeq" id="WP_305993071.1">
    <property type="nucleotide sequence ID" value="NZ_JAVAMP010000009.1"/>
</dbReference>
<sequence>MYSLSTQSNFAIIILHEIYGINKHIKETAKLFAKLGYDVFCPNLLKQEIVYGYDKEHEAYHNFKENIGFLESTAMVNKLISEISTKYDKIFIIGYSIGATIAWLCSQNHLCHGVVCFYGSRIRDYLDINPLIPILLFFPGKEESFHIDELYDQLMQKKIHHLEVHQFKANHGFADVYSKHYNQVAYKSSFQQMIGFLKGGR</sequence>
<dbReference type="EMBL" id="JAVAMP010000009">
    <property type="protein sequence ID" value="MDP5275762.1"/>
    <property type="molecule type" value="Genomic_DNA"/>
</dbReference>
<dbReference type="Proteomes" id="UP001231941">
    <property type="component" value="Unassembled WGS sequence"/>
</dbReference>
<reference evidence="2 3" key="1">
    <citation type="submission" date="2023-08" db="EMBL/GenBank/DDBJ databases">
        <authorList>
            <person name="Park J.-S."/>
        </authorList>
    </citation>
    <scope>NUCLEOTIDE SEQUENCE [LARGE SCALE GENOMIC DNA]</scope>
    <source>
        <strain evidence="2 3">2205SS18-9</strain>
    </source>
</reference>